<evidence type="ECO:0000256" key="11">
    <source>
        <dbReference type="SAM" id="Phobius"/>
    </source>
</evidence>
<evidence type="ECO:0000256" key="4">
    <source>
        <dbReference type="ARBA" id="ARBA00022481"/>
    </source>
</evidence>
<comment type="subcellular location">
    <subcellularLocation>
        <location evidence="1">Cell inner membrane</location>
        <topology evidence="1">Single-pass membrane protein</topology>
    </subcellularLocation>
</comment>
<evidence type="ECO:0000313" key="14">
    <source>
        <dbReference type="Proteomes" id="UP000321199"/>
    </source>
</evidence>
<evidence type="ECO:0000256" key="10">
    <source>
        <dbReference type="ARBA" id="ARBA00030775"/>
    </source>
</evidence>
<keyword evidence="7 11" id="KW-1133">Transmembrane helix</keyword>
<evidence type="ECO:0000313" key="13">
    <source>
        <dbReference type="EMBL" id="QEA13231.1"/>
    </source>
</evidence>
<organism evidence="13 14">
    <name type="scientific">Comamonas flocculans</name>
    <dbReference type="NCBI Taxonomy" id="2597701"/>
    <lineage>
        <taxon>Bacteria</taxon>
        <taxon>Pseudomonadati</taxon>
        <taxon>Pseudomonadota</taxon>
        <taxon>Betaproteobacteria</taxon>
        <taxon>Burkholderiales</taxon>
        <taxon>Comamonadaceae</taxon>
        <taxon>Comamonas</taxon>
    </lineage>
</organism>
<evidence type="ECO:0000256" key="1">
    <source>
        <dbReference type="ARBA" id="ARBA00004377"/>
    </source>
</evidence>
<dbReference type="KEGG" id="cof:FOZ74_09430"/>
<evidence type="ECO:0000256" key="7">
    <source>
        <dbReference type="ARBA" id="ARBA00022989"/>
    </source>
</evidence>
<keyword evidence="3" id="KW-1003">Cell membrane</keyword>
<evidence type="ECO:0000256" key="3">
    <source>
        <dbReference type="ARBA" id="ARBA00022475"/>
    </source>
</evidence>
<evidence type="ECO:0000256" key="8">
    <source>
        <dbReference type="ARBA" id="ARBA00023136"/>
    </source>
</evidence>
<dbReference type="InterPro" id="IPR012902">
    <property type="entry name" value="N_methyl_site"/>
</dbReference>
<dbReference type="RefSeq" id="WP_146912823.1">
    <property type="nucleotide sequence ID" value="NZ_CP042344.1"/>
</dbReference>
<evidence type="ECO:0000259" key="12">
    <source>
        <dbReference type="Pfam" id="PF12019"/>
    </source>
</evidence>
<dbReference type="Proteomes" id="UP000321199">
    <property type="component" value="Chromosome"/>
</dbReference>
<dbReference type="OrthoDB" id="8481584at2"/>
<evidence type="ECO:0000256" key="6">
    <source>
        <dbReference type="ARBA" id="ARBA00022692"/>
    </source>
</evidence>
<dbReference type="GO" id="GO:0005886">
    <property type="term" value="C:plasma membrane"/>
    <property type="evidence" value="ECO:0007669"/>
    <property type="project" value="UniProtKB-SubCell"/>
</dbReference>
<dbReference type="Pfam" id="PF07963">
    <property type="entry name" value="N_methyl"/>
    <property type="match status" value="1"/>
</dbReference>
<keyword evidence="14" id="KW-1185">Reference proteome</keyword>
<dbReference type="GO" id="GO:0015627">
    <property type="term" value="C:type II protein secretion system complex"/>
    <property type="evidence" value="ECO:0007669"/>
    <property type="project" value="InterPro"/>
</dbReference>
<feature type="transmembrane region" description="Helical" evidence="11">
    <location>
        <begin position="20"/>
        <end position="44"/>
    </location>
</feature>
<dbReference type="AlphaFoldDB" id="A0A5B8RUN8"/>
<accession>A0A5B8RUN8</accession>
<dbReference type="PROSITE" id="PS00409">
    <property type="entry name" value="PROKAR_NTER_METHYL"/>
    <property type="match status" value="1"/>
</dbReference>
<dbReference type="Pfam" id="PF12019">
    <property type="entry name" value="GspH"/>
    <property type="match status" value="1"/>
</dbReference>
<evidence type="ECO:0000256" key="2">
    <source>
        <dbReference type="ARBA" id="ARBA00021549"/>
    </source>
</evidence>
<evidence type="ECO:0000256" key="9">
    <source>
        <dbReference type="ARBA" id="ARBA00025772"/>
    </source>
</evidence>
<evidence type="ECO:0000256" key="5">
    <source>
        <dbReference type="ARBA" id="ARBA00022519"/>
    </source>
</evidence>
<comment type="similarity">
    <text evidence="9">Belongs to the GSP H family.</text>
</comment>
<dbReference type="InterPro" id="IPR045584">
    <property type="entry name" value="Pilin-like"/>
</dbReference>
<gene>
    <name evidence="13" type="ORF">FOZ74_09430</name>
</gene>
<proteinExistence type="inferred from homology"/>
<name>A0A5B8RUN8_9BURK</name>
<dbReference type="GO" id="GO:0015628">
    <property type="term" value="P:protein secretion by the type II secretion system"/>
    <property type="evidence" value="ECO:0007669"/>
    <property type="project" value="InterPro"/>
</dbReference>
<feature type="domain" description="General secretion pathway GspH" evidence="12">
    <location>
        <begin position="59"/>
        <end position="151"/>
    </location>
</feature>
<keyword evidence="5" id="KW-0997">Cell inner membrane</keyword>
<dbReference type="Gene3D" id="3.30.700.10">
    <property type="entry name" value="Glycoprotein, Type 4 Pilin"/>
    <property type="match status" value="1"/>
</dbReference>
<dbReference type="NCBIfam" id="TIGR02532">
    <property type="entry name" value="IV_pilin_GFxxxE"/>
    <property type="match status" value="1"/>
</dbReference>
<keyword evidence="6 11" id="KW-0812">Transmembrane</keyword>
<dbReference type="InterPro" id="IPR022346">
    <property type="entry name" value="T2SS_GspH"/>
</dbReference>
<dbReference type="SUPFAM" id="SSF54523">
    <property type="entry name" value="Pili subunits"/>
    <property type="match status" value="1"/>
</dbReference>
<dbReference type="EMBL" id="CP042344">
    <property type="protein sequence ID" value="QEA13231.1"/>
    <property type="molecule type" value="Genomic_DNA"/>
</dbReference>
<sequence length="163" mass="18032">MLLWGEGGARGWRRYRHARGFTLVELLVVFAIMGLLAAVIPGVYERMRESAQYRDALLSIQVDLRHARRQAMLTGHETRFVVDLPQRTYGVEGEPGRELPQPLRLRVTVADSELARDAVASIRFLPGGGATGGSIDVLRPSETGTRLRIDWLSGGIEKEAIAP</sequence>
<protein>
    <recommendedName>
        <fullName evidence="2">Type II secretion system protein H</fullName>
    </recommendedName>
    <alternativeName>
        <fullName evidence="10">General secretion pathway protein H</fullName>
    </alternativeName>
</protein>
<reference evidence="13 14" key="1">
    <citation type="submission" date="2019-07" db="EMBL/GenBank/DDBJ databases">
        <title>Complete genome sequence of Comamonas sp. NLF 7-7 isolated from livestock.</title>
        <authorList>
            <person name="Kim D.H."/>
            <person name="Kim J.G."/>
        </authorList>
    </citation>
    <scope>NUCLEOTIDE SEQUENCE [LARGE SCALE GENOMIC DNA]</scope>
    <source>
        <strain evidence="13 14">NLF 7-7</strain>
    </source>
</reference>
<keyword evidence="8 11" id="KW-0472">Membrane</keyword>
<keyword evidence="4" id="KW-0488">Methylation</keyword>